<evidence type="ECO:0000313" key="6">
    <source>
        <dbReference type="Proteomes" id="UP000284908"/>
    </source>
</evidence>
<name>A0A419N562_9GAMM</name>
<proteinExistence type="predicted"/>
<dbReference type="AlphaFoldDB" id="A0A419N562"/>
<sequence length="236" mass="26638">MGRIPPRRRKAIRIYQPMLRSWIAIMKRPLRDTTAQSESESEIQDSITAETEKPAASRGKTLLTRIWHLSDDFHWMSPLPYAHRRGIILAVLVILLALLWPYSPENTYAPSQPQQPASIPMQADLRNDQGRTTQMAQPDPVQPQSNDNSGAWRSYQVQSGQTLAQLFRDNNLAVNDVFSMARVEGTDKPLSTLKTGQEVKIQRDAQGVVTALQVTTEQNVTVTFTRQPDGSFQRSN</sequence>
<keyword evidence="6" id="KW-1185">Reference proteome</keyword>
<keyword evidence="2" id="KW-0812">Transmembrane</keyword>
<dbReference type="Pfam" id="PF08525">
    <property type="entry name" value="OapA_N"/>
    <property type="match status" value="1"/>
</dbReference>
<keyword evidence="2" id="KW-1133">Transmembrane helix</keyword>
<dbReference type="InterPro" id="IPR013731">
    <property type="entry name" value="OapA_N"/>
</dbReference>
<dbReference type="Proteomes" id="UP000284908">
    <property type="component" value="Unassembled WGS sequence"/>
</dbReference>
<feature type="region of interest" description="Disordered" evidence="1">
    <location>
        <begin position="129"/>
        <end position="152"/>
    </location>
</feature>
<dbReference type="InterPro" id="IPR007340">
    <property type="entry name" value="LysM_Opacity-associatedA"/>
</dbReference>
<reference evidence="5 6" key="1">
    <citation type="submission" date="2018-09" db="EMBL/GenBank/DDBJ databases">
        <authorList>
            <person name="Le Fleche-Mateos A."/>
        </authorList>
    </citation>
    <scope>NUCLEOTIDE SEQUENCE [LARGE SCALE GENOMIC DNA]</scope>
    <source>
        <strain evidence="5 6">DSM 27399</strain>
    </source>
</reference>
<gene>
    <name evidence="5" type="ORF">D6C13_18575</name>
</gene>
<protein>
    <submittedName>
        <fullName evidence="5">Opacity-associated protein A domain protein</fullName>
    </submittedName>
</protein>
<feature type="region of interest" description="Disordered" evidence="1">
    <location>
        <begin position="33"/>
        <end position="56"/>
    </location>
</feature>
<dbReference type="Pfam" id="PF04225">
    <property type="entry name" value="LysM_OapA"/>
    <property type="match status" value="1"/>
</dbReference>
<dbReference type="EMBL" id="RAHH01000024">
    <property type="protein sequence ID" value="RJT40779.1"/>
    <property type="molecule type" value="Genomic_DNA"/>
</dbReference>
<evidence type="ECO:0000256" key="2">
    <source>
        <dbReference type="SAM" id="Phobius"/>
    </source>
</evidence>
<keyword evidence="2" id="KW-0472">Membrane</keyword>
<comment type="caution">
    <text evidence="5">The sequence shown here is derived from an EMBL/GenBank/DDBJ whole genome shotgun (WGS) entry which is preliminary data.</text>
</comment>
<dbReference type="RefSeq" id="WP_120134175.1">
    <property type="nucleotide sequence ID" value="NZ_RAHH01000024.1"/>
</dbReference>
<evidence type="ECO:0000259" key="4">
    <source>
        <dbReference type="Pfam" id="PF08525"/>
    </source>
</evidence>
<evidence type="ECO:0000256" key="1">
    <source>
        <dbReference type="SAM" id="MobiDB-lite"/>
    </source>
</evidence>
<feature type="domain" description="Opacity-associated protein A-like N-terminal" evidence="4">
    <location>
        <begin position="75"/>
        <end position="102"/>
    </location>
</feature>
<dbReference type="GO" id="GO:0042834">
    <property type="term" value="F:peptidoglycan binding"/>
    <property type="evidence" value="ECO:0007669"/>
    <property type="project" value="InterPro"/>
</dbReference>
<feature type="compositionally biased region" description="Polar residues" evidence="1">
    <location>
        <begin position="130"/>
        <end position="152"/>
    </location>
</feature>
<evidence type="ECO:0000313" key="5">
    <source>
        <dbReference type="EMBL" id="RJT40779.1"/>
    </source>
</evidence>
<evidence type="ECO:0000259" key="3">
    <source>
        <dbReference type="Pfam" id="PF04225"/>
    </source>
</evidence>
<dbReference type="Gene3D" id="3.10.450.350">
    <property type="match status" value="1"/>
</dbReference>
<dbReference type="OrthoDB" id="6398769at2"/>
<organism evidence="5 6">
    <name type="scientific">Rahnella woolbedingensis</name>
    <dbReference type="NCBI Taxonomy" id="1510574"/>
    <lineage>
        <taxon>Bacteria</taxon>
        <taxon>Pseudomonadati</taxon>
        <taxon>Pseudomonadota</taxon>
        <taxon>Gammaproteobacteria</taxon>
        <taxon>Enterobacterales</taxon>
        <taxon>Yersiniaceae</taxon>
        <taxon>Rahnella</taxon>
    </lineage>
</organism>
<feature type="domain" description="Opacity-associated protein A LysM-like" evidence="3">
    <location>
        <begin position="152"/>
        <end position="235"/>
    </location>
</feature>
<accession>A0A419N562</accession>
<feature type="transmembrane region" description="Helical" evidence="2">
    <location>
        <begin position="86"/>
        <end position="103"/>
    </location>
</feature>